<keyword evidence="1" id="KW-1133">Transmembrane helix</keyword>
<protein>
    <recommendedName>
        <fullName evidence="3">LysM domain-containing protein</fullName>
    </recommendedName>
</protein>
<accession>A0AAD8RZP0</accession>
<dbReference type="AlphaFoldDB" id="A0AAD8RZP0"/>
<dbReference type="PANTHER" id="PTHR33734">
    <property type="entry name" value="LYSM DOMAIN-CONTAINING GPI-ANCHORED PROTEIN 2"/>
    <property type="match status" value="1"/>
</dbReference>
<dbReference type="Pfam" id="PF01476">
    <property type="entry name" value="LysM"/>
    <property type="match status" value="2"/>
</dbReference>
<gene>
    <name evidence="4" type="ORF">QYE76_007206</name>
</gene>
<evidence type="ECO:0000313" key="4">
    <source>
        <dbReference type="EMBL" id="KAK1632891.1"/>
    </source>
</evidence>
<evidence type="ECO:0000256" key="2">
    <source>
        <dbReference type="SAM" id="SignalP"/>
    </source>
</evidence>
<name>A0AAD8RZP0_LOLMU</name>
<keyword evidence="1" id="KW-0472">Membrane</keyword>
<feature type="chain" id="PRO_5042127947" description="LysM domain-containing protein" evidence="2">
    <location>
        <begin position="29"/>
        <end position="374"/>
    </location>
</feature>
<organism evidence="4 5">
    <name type="scientific">Lolium multiflorum</name>
    <name type="common">Italian ryegrass</name>
    <name type="synonym">Lolium perenne subsp. multiflorum</name>
    <dbReference type="NCBI Taxonomy" id="4521"/>
    <lineage>
        <taxon>Eukaryota</taxon>
        <taxon>Viridiplantae</taxon>
        <taxon>Streptophyta</taxon>
        <taxon>Embryophyta</taxon>
        <taxon>Tracheophyta</taxon>
        <taxon>Spermatophyta</taxon>
        <taxon>Magnoliopsida</taxon>
        <taxon>Liliopsida</taxon>
        <taxon>Poales</taxon>
        <taxon>Poaceae</taxon>
        <taxon>BOP clade</taxon>
        <taxon>Pooideae</taxon>
        <taxon>Poodae</taxon>
        <taxon>Poeae</taxon>
        <taxon>Poeae Chloroplast Group 2 (Poeae type)</taxon>
        <taxon>Loliodinae</taxon>
        <taxon>Loliinae</taxon>
        <taxon>Lolium</taxon>
    </lineage>
</organism>
<comment type="caution">
    <text evidence="4">The sequence shown here is derived from an EMBL/GenBank/DDBJ whole genome shotgun (WGS) entry which is preliminary data.</text>
</comment>
<feature type="transmembrane region" description="Helical" evidence="1">
    <location>
        <begin position="351"/>
        <end position="371"/>
    </location>
</feature>
<sequence>MAPLSLSLSLSLLLLPLLFLLTPSPAAARFTCNAKSRATTCQALISYTPPPNATTTLRDVRTLFQLRSHRALLAANALPLTTPQTAPSPSPIRVRLPCLCSGGAGATFQRPTYTVRAGDTLDAVARGAFAGLVTYRDIAAANNVSDPNRVAVGQDLWVPLPCSCDPVGGVGVVHLAYVVPAGSSVAGIAEEHGTTEQTLLQLNRLPDAKSLLAGQVLDVPLRVCSSAISSTAVDSNLRVPNASYILTANNCIMCGCSSNTWQLDCQPTQGLTSAVCPVAKCGDLFLGNTSVTTSPASPCEGTACLYAGYTNTTSFAILTNLTSSSMCDAAGLSPAAQPSHSSASGLGLPALWSWSELVVGIHIVLLCLGFLHRD</sequence>
<proteinExistence type="predicted"/>
<dbReference type="InterPro" id="IPR036779">
    <property type="entry name" value="LysM_dom_sf"/>
</dbReference>
<dbReference type="EMBL" id="JAUUTY010000005">
    <property type="protein sequence ID" value="KAK1632891.1"/>
    <property type="molecule type" value="Genomic_DNA"/>
</dbReference>
<evidence type="ECO:0000313" key="5">
    <source>
        <dbReference type="Proteomes" id="UP001231189"/>
    </source>
</evidence>
<dbReference type="Gene3D" id="3.10.350.10">
    <property type="entry name" value="LysM domain"/>
    <property type="match status" value="2"/>
</dbReference>
<dbReference type="PANTHER" id="PTHR33734:SF11">
    <property type="entry name" value="LYSM DOMAIN-CONTAINING GPI-ANCHORED PROTEIN 2"/>
    <property type="match status" value="1"/>
</dbReference>
<keyword evidence="1" id="KW-0812">Transmembrane</keyword>
<feature type="signal peptide" evidence="2">
    <location>
        <begin position="1"/>
        <end position="28"/>
    </location>
</feature>
<evidence type="ECO:0000256" key="1">
    <source>
        <dbReference type="SAM" id="Phobius"/>
    </source>
</evidence>
<dbReference type="Proteomes" id="UP001231189">
    <property type="component" value="Unassembled WGS sequence"/>
</dbReference>
<dbReference type="CDD" id="cd00118">
    <property type="entry name" value="LysM"/>
    <property type="match status" value="2"/>
</dbReference>
<dbReference type="SUPFAM" id="SSF54106">
    <property type="entry name" value="LysM domain"/>
    <property type="match status" value="2"/>
</dbReference>
<keyword evidence="5" id="KW-1185">Reference proteome</keyword>
<keyword evidence="2" id="KW-0732">Signal</keyword>
<dbReference type="InterPro" id="IPR018392">
    <property type="entry name" value="LysM"/>
</dbReference>
<reference evidence="4" key="1">
    <citation type="submission" date="2023-07" db="EMBL/GenBank/DDBJ databases">
        <title>A chromosome-level genome assembly of Lolium multiflorum.</title>
        <authorList>
            <person name="Chen Y."/>
            <person name="Copetti D."/>
            <person name="Kolliker R."/>
            <person name="Studer B."/>
        </authorList>
    </citation>
    <scope>NUCLEOTIDE SEQUENCE</scope>
    <source>
        <strain evidence="4">02402/16</strain>
        <tissue evidence="4">Leaf</tissue>
    </source>
</reference>
<dbReference type="PROSITE" id="PS51782">
    <property type="entry name" value="LYSM"/>
    <property type="match status" value="2"/>
</dbReference>
<feature type="domain" description="LysM" evidence="3">
    <location>
        <begin position="175"/>
        <end position="219"/>
    </location>
</feature>
<dbReference type="SMART" id="SM00257">
    <property type="entry name" value="LysM"/>
    <property type="match status" value="2"/>
</dbReference>
<feature type="domain" description="LysM" evidence="3">
    <location>
        <begin position="111"/>
        <end position="158"/>
    </location>
</feature>
<evidence type="ECO:0000259" key="3">
    <source>
        <dbReference type="PROSITE" id="PS51782"/>
    </source>
</evidence>